<dbReference type="EMBL" id="JAOEGN010000001">
    <property type="protein sequence ID" value="MCU0104050.1"/>
    <property type="molecule type" value="Genomic_DNA"/>
</dbReference>
<name>A0ABT2PSV9_9MOLU</name>
<comment type="caution">
    <text evidence="12">The sequence shown here is derived from an EMBL/GenBank/DDBJ whole genome shotgun (WGS) entry which is preliminary data.</text>
</comment>
<dbReference type="InterPro" id="IPR005474">
    <property type="entry name" value="Transketolase_N"/>
</dbReference>
<dbReference type="RefSeq" id="WP_262095260.1">
    <property type="nucleotide sequence ID" value="NZ_JAOEGN010000001.1"/>
</dbReference>
<dbReference type="Gene3D" id="3.40.50.920">
    <property type="match status" value="1"/>
</dbReference>
<comment type="catalytic activity">
    <reaction evidence="8 10">
        <text>D-sedoheptulose 7-phosphate + D-glyceraldehyde 3-phosphate = aldehydo-D-ribose 5-phosphate + D-xylulose 5-phosphate</text>
        <dbReference type="Rhea" id="RHEA:10508"/>
        <dbReference type="ChEBI" id="CHEBI:57483"/>
        <dbReference type="ChEBI" id="CHEBI:57737"/>
        <dbReference type="ChEBI" id="CHEBI:58273"/>
        <dbReference type="ChEBI" id="CHEBI:59776"/>
        <dbReference type="EC" id="2.2.1.1"/>
    </reaction>
</comment>
<dbReference type="NCBIfam" id="TIGR00232">
    <property type="entry name" value="tktlase_bact"/>
    <property type="match status" value="1"/>
</dbReference>
<proteinExistence type="inferred from homology"/>
<keyword evidence="5 10" id="KW-0479">Metal-binding</keyword>
<evidence type="ECO:0000256" key="5">
    <source>
        <dbReference type="ARBA" id="ARBA00022723"/>
    </source>
</evidence>
<dbReference type="CDD" id="cd07033">
    <property type="entry name" value="TPP_PYR_DXS_TK_like"/>
    <property type="match status" value="1"/>
</dbReference>
<evidence type="ECO:0000256" key="9">
    <source>
        <dbReference type="NCBIfam" id="TIGR00232"/>
    </source>
</evidence>
<evidence type="ECO:0000256" key="1">
    <source>
        <dbReference type="ARBA" id="ARBA00007131"/>
    </source>
</evidence>
<evidence type="ECO:0000259" key="11">
    <source>
        <dbReference type="SMART" id="SM00861"/>
    </source>
</evidence>
<comment type="cofactor">
    <cofactor evidence="10">
        <name>Mg(2+)</name>
        <dbReference type="ChEBI" id="CHEBI:18420"/>
    </cofactor>
    <cofactor evidence="10">
        <name>Ca(2+)</name>
        <dbReference type="ChEBI" id="CHEBI:29108"/>
    </cofactor>
    <cofactor evidence="10">
        <name>Mn(2+)</name>
        <dbReference type="ChEBI" id="CHEBI:29035"/>
    </cofactor>
    <cofactor evidence="10">
        <name>Co(2+)</name>
        <dbReference type="ChEBI" id="CHEBI:48828"/>
    </cofactor>
    <text evidence="10">Binds 1 Mg(2+) ion per subunit. Can also utilize other divalent metal cations, such as Ca(2+), Mn(2+) and Co(2+).</text>
</comment>
<keyword evidence="7 10" id="KW-0786">Thiamine pyrophosphate</keyword>
<organism evidence="12 13">
    <name type="scientific">Paracholeplasma vituli</name>
    <dbReference type="NCBI Taxonomy" id="69473"/>
    <lineage>
        <taxon>Bacteria</taxon>
        <taxon>Bacillati</taxon>
        <taxon>Mycoplasmatota</taxon>
        <taxon>Mollicutes</taxon>
        <taxon>Acholeplasmatales</taxon>
        <taxon>Acholeplasmataceae</taxon>
        <taxon>Paracholeplasma</taxon>
    </lineage>
</organism>
<protein>
    <recommendedName>
        <fullName evidence="3 9">Transketolase</fullName>
        <ecNumber evidence="3 9">2.2.1.1</ecNumber>
    </recommendedName>
</protein>
<reference evidence="13" key="1">
    <citation type="submission" date="2023-07" db="EMBL/GenBank/DDBJ databases">
        <title>Novel Mycoplasma species identified in domestic and wild animals.</title>
        <authorList>
            <person name="Volokhov D.V."/>
            <person name="Furtak V.A."/>
            <person name="Zagorodnyaya T.A."/>
        </authorList>
    </citation>
    <scope>NUCLEOTIDE SEQUENCE [LARGE SCALE GENOMIC DNA]</scope>
    <source>
        <strain evidence="13">92-19</strain>
    </source>
</reference>
<dbReference type="SUPFAM" id="SSF52518">
    <property type="entry name" value="Thiamin diphosphate-binding fold (THDP-binding)"/>
    <property type="match status" value="2"/>
</dbReference>
<evidence type="ECO:0000313" key="12">
    <source>
        <dbReference type="EMBL" id="MCU0104050.1"/>
    </source>
</evidence>
<comment type="function">
    <text evidence="10">Catalyzes the transfer of a two-carbon ketol group from a ketose donor to an aldose acceptor, via a covalent intermediate with the cofactor thiamine pyrophosphate.</text>
</comment>
<evidence type="ECO:0000256" key="10">
    <source>
        <dbReference type="RuleBase" id="RU004996"/>
    </source>
</evidence>
<dbReference type="SUPFAM" id="SSF52922">
    <property type="entry name" value="TK C-terminal domain-like"/>
    <property type="match status" value="1"/>
</dbReference>
<dbReference type="PROSITE" id="PS00802">
    <property type="entry name" value="TRANSKETOLASE_2"/>
    <property type="match status" value="1"/>
</dbReference>
<comment type="subunit">
    <text evidence="2 10">Homodimer.</text>
</comment>
<evidence type="ECO:0000256" key="3">
    <source>
        <dbReference type="ARBA" id="ARBA00013152"/>
    </source>
</evidence>
<evidence type="ECO:0000256" key="2">
    <source>
        <dbReference type="ARBA" id="ARBA00011738"/>
    </source>
</evidence>
<comment type="similarity">
    <text evidence="1 10">Belongs to the transketolase family.</text>
</comment>
<evidence type="ECO:0000256" key="4">
    <source>
        <dbReference type="ARBA" id="ARBA00022679"/>
    </source>
</evidence>
<dbReference type="InterPro" id="IPR055152">
    <property type="entry name" value="Transketolase-like_C_2"/>
</dbReference>
<dbReference type="InterPro" id="IPR029061">
    <property type="entry name" value="THDP-binding"/>
</dbReference>
<dbReference type="Pfam" id="PF22613">
    <property type="entry name" value="Transketolase_C_1"/>
    <property type="match status" value="1"/>
</dbReference>
<evidence type="ECO:0000256" key="6">
    <source>
        <dbReference type="ARBA" id="ARBA00022842"/>
    </source>
</evidence>
<dbReference type="Pfam" id="PF00456">
    <property type="entry name" value="Transketolase_N"/>
    <property type="match status" value="1"/>
</dbReference>
<dbReference type="SMART" id="SM00861">
    <property type="entry name" value="Transket_pyr"/>
    <property type="match status" value="1"/>
</dbReference>
<comment type="cofactor">
    <cofactor evidence="10">
        <name>thiamine diphosphate</name>
        <dbReference type="ChEBI" id="CHEBI:58937"/>
    </cofactor>
    <text evidence="10">Binds 1 thiamine pyrophosphate per subunit.</text>
</comment>
<dbReference type="InterPro" id="IPR005478">
    <property type="entry name" value="Transketolase_bac-like"/>
</dbReference>
<dbReference type="CDD" id="cd02012">
    <property type="entry name" value="TPP_TK"/>
    <property type="match status" value="1"/>
</dbReference>
<keyword evidence="13" id="KW-1185">Reference proteome</keyword>
<dbReference type="InterPro" id="IPR009014">
    <property type="entry name" value="Transketo_C/PFOR_II"/>
</dbReference>
<sequence length="651" mass="71816">MEKMDHLSIQTLRFLGVDAINQANSGHPGIVLGAAPMAHVLYTRFLKAFPKKSNWFNRDRFILSAGHGSMLLYGLNHLSGYQLTMDDLKNFRQIGKTPGHPEYGHTDGVETTSGPLGQGISNGVGMALAESHLAAKFNKENYPIIDHYTYVLCGDGDLQEGVALEALSLAGHLGLGKLIVLFDSNDIQLDGKTSLAFSDDHKKKFESMNWHYQKVSDGNDLNAITKAIKKAQKESDKPSVIEVKTIIGYGTSLAGTSNVHGSPIGLEKAEELRKNLGWDYKPFEVPQDVYKYYKTKVYNRGSRYYRKWIQMITEYQEKYPVEAALLKSFIVESREVDFKDLPKFEVGSQIATRAASGKVLDELSKLMPNIIGGSADLTASTKAKGADGHFSKENRLGRNINFGVREHAMGAITNGMQLHGGLKAFSGAFFVFSDYMKPSIRLAALMQIPSIFVFSHDSIAVGEDGPTHEPIEQLAGLRVIPGLNVMRPADANETKAAWYWAVKQHKTPSAIILTRQNVKTLPAVSMDVFEKGAYVVSPEKGPLDGVLLAAGSEVGLAIEAQQLLESHNTFVRVVSMPSHYLFERQSVAYKLEVLPKGVKTLAIEMGSSQSWYKYTPHVYGIDRYGLSAPLEVVIKAFGFTKEKVVQAYQNI</sequence>
<dbReference type="GO" id="GO:0004802">
    <property type="term" value="F:transketolase activity"/>
    <property type="evidence" value="ECO:0007669"/>
    <property type="project" value="UniProtKB-EC"/>
</dbReference>
<dbReference type="Proteomes" id="UP001209076">
    <property type="component" value="Unassembled WGS sequence"/>
</dbReference>
<dbReference type="InterPro" id="IPR049557">
    <property type="entry name" value="Transketolase_CS"/>
</dbReference>
<dbReference type="InterPro" id="IPR020826">
    <property type="entry name" value="Transketolase_BS"/>
</dbReference>
<dbReference type="PROSITE" id="PS00801">
    <property type="entry name" value="TRANSKETOLASE_1"/>
    <property type="match status" value="1"/>
</dbReference>
<keyword evidence="10" id="KW-0106">Calcium</keyword>
<evidence type="ECO:0000256" key="8">
    <source>
        <dbReference type="ARBA" id="ARBA00049473"/>
    </source>
</evidence>
<dbReference type="InterPro" id="IPR033247">
    <property type="entry name" value="Transketolase_fam"/>
</dbReference>
<evidence type="ECO:0000256" key="7">
    <source>
        <dbReference type="ARBA" id="ARBA00023052"/>
    </source>
</evidence>
<gene>
    <name evidence="12" type="primary">tkt</name>
    <name evidence="12" type="ORF">N7603_00040</name>
</gene>
<evidence type="ECO:0000313" key="13">
    <source>
        <dbReference type="Proteomes" id="UP001209076"/>
    </source>
</evidence>
<accession>A0ABT2PSV9</accession>
<keyword evidence="6 10" id="KW-0460">Magnesium</keyword>
<dbReference type="Gene3D" id="3.40.50.970">
    <property type="match status" value="2"/>
</dbReference>
<dbReference type="InterPro" id="IPR005475">
    <property type="entry name" value="Transketolase-like_Pyr-bd"/>
</dbReference>
<feature type="domain" description="Transketolase-like pyrimidine-binding" evidence="11">
    <location>
        <begin position="350"/>
        <end position="520"/>
    </location>
</feature>
<dbReference type="Pfam" id="PF02779">
    <property type="entry name" value="Transket_pyr"/>
    <property type="match status" value="1"/>
</dbReference>
<dbReference type="PANTHER" id="PTHR43522">
    <property type="entry name" value="TRANSKETOLASE"/>
    <property type="match status" value="1"/>
</dbReference>
<dbReference type="PANTHER" id="PTHR43522:SF2">
    <property type="entry name" value="TRANSKETOLASE 1-RELATED"/>
    <property type="match status" value="1"/>
</dbReference>
<dbReference type="EC" id="2.2.1.1" evidence="3 9"/>
<keyword evidence="4 10" id="KW-0808">Transferase</keyword>